<keyword evidence="3" id="KW-1185">Reference proteome</keyword>
<gene>
    <name evidence="2" type="ORF">NON19_08420</name>
</gene>
<dbReference type="InterPro" id="IPR000073">
    <property type="entry name" value="AB_hydrolase_1"/>
</dbReference>
<dbReference type="Proteomes" id="UP001206206">
    <property type="component" value="Unassembled WGS sequence"/>
</dbReference>
<feature type="domain" description="AB hydrolase-1" evidence="1">
    <location>
        <begin position="40"/>
        <end position="267"/>
    </location>
</feature>
<reference evidence="2 3" key="1">
    <citation type="submission" date="2022-06" db="EMBL/GenBank/DDBJ databases">
        <title>Draft genome sequence of type strain Streptomyces rubrisoli DSM 42083.</title>
        <authorList>
            <person name="Duangmal K."/>
            <person name="Klaysubun C."/>
        </authorList>
    </citation>
    <scope>NUCLEOTIDE SEQUENCE [LARGE SCALE GENOMIC DNA]</scope>
    <source>
        <strain evidence="2 3">DSM 42083</strain>
    </source>
</reference>
<comment type="caution">
    <text evidence="2">The sequence shown here is derived from an EMBL/GenBank/DDBJ whole genome shotgun (WGS) entry which is preliminary data.</text>
</comment>
<evidence type="ECO:0000259" key="1">
    <source>
        <dbReference type="Pfam" id="PF12697"/>
    </source>
</evidence>
<protein>
    <submittedName>
        <fullName evidence="2">Lysophospholipase</fullName>
    </submittedName>
</protein>
<organism evidence="2 3">
    <name type="scientific">Streptantibioticus rubrisoli</name>
    <dbReference type="NCBI Taxonomy" id="1387313"/>
    <lineage>
        <taxon>Bacteria</taxon>
        <taxon>Bacillati</taxon>
        <taxon>Actinomycetota</taxon>
        <taxon>Actinomycetes</taxon>
        <taxon>Kitasatosporales</taxon>
        <taxon>Streptomycetaceae</taxon>
        <taxon>Streptantibioticus</taxon>
    </lineage>
</organism>
<evidence type="ECO:0000313" key="2">
    <source>
        <dbReference type="EMBL" id="MCQ4042056.1"/>
    </source>
</evidence>
<dbReference type="RefSeq" id="WP_255926061.1">
    <property type="nucleotide sequence ID" value="NZ_JANFNH010000005.1"/>
</dbReference>
<dbReference type="Pfam" id="PF12697">
    <property type="entry name" value="Abhydrolase_6"/>
    <property type="match status" value="1"/>
</dbReference>
<evidence type="ECO:0000313" key="3">
    <source>
        <dbReference type="Proteomes" id="UP001206206"/>
    </source>
</evidence>
<sequence>MTEPINSAVPKARDIVLDADGVQLSALLAEPEHLPPRAVVVAVPGGGMKGGYFHGPAHPSLSLLALGARLGFTVLAVDRPGYGLSASQLPEGMGLAEQSATLHAALGDFALRHQIGAGFFLVAHSYGGKLALTAAADNRGAELIGMDISGVSHRYAVDVSQLLDGEGPLNGVRHGALNWGPLRLYPPDTFRLAEPLVSPMPVREAKEIWRWPEVFPSVAARLRVPVRFTFAEHERWWRHDEETLSAMRDLLAAPKVLFAQHPHAGHNISLGWAARSYHLKALAFAEECLLTRQLGAWGQGPR</sequence>
<proteinExistence type="predicted"/>
<dbReference type="EMBL" id="JANFNH010000005">
    <property type="protein sequence ID" value="MCQ4042056.1"/>
    <property type="molecule type" value="Genomic_DNA"/>
</dbReference>
<accession>A0ABT1P9L1</accession>
<name>A0ABT1P9L1_9ACTN</name>
<dbReference type="SUPFAM" id="SSF53474">
    <property type="entry name" value="alpha/beta-Hydrolases"/>
    <property type="match status" value="1"/>
</dbReference>
<dbReference type="InterPro" id="IPR029058">
    <property type="entry name" value="AB_hydrolase_fold"/>
</dbReference>
<dbReference type="Gene3D" id="3.40.50.1820">
    <property type="entry name" value="alpha/beta hydrolase"/>
    <property type="match status" value="1"/>
</dbReference>